<protein>
    <submittedName>
        <fullName evidence="2">Uncharacterized protein</fullName>
    </submittedName>
</protein>
<organism evidence="2 3">
    <name type="scientific">Salinibacterium xinjiangense</name>
    <dbReference type="NCBI Taxonomy" id="386302"/>
    <lineage>
        <taxon>Bacteria</taxon>
        <taxon>Bacillati</taxon>
        <taxon>Actinomycetota</taxon>
        <taxon>Actinomycetes</taxon>
        <taxon>Micrococcales</taxon>
        <taxon>Microbacteriaceae</taxon>
        <taxon>Salinibacterium</taxon>
    </lineage>
</organism>
<keyword evidence="1" id="KW-0472">Membrane</keyword>
<evidence type="ECO:0000313" key="3">
    <source>
        <dbReference type="Proteomes" id="UP000219440"/>
    </source>
</evidence>
<keyword evidence="3" id="KW-1185">Reference proteome</keyword>
<reference evidence="2 3" key="1">
    <citation type="submission" date="2017-09" db="EMBL/GenBank/DDBJ databases">
        <authorList>
            <person name="Ehlers B."/>
            <person name="Leendertz F.H."/>
        </authorList>
    </citation>
    <scope>NUCLEOTIDE SEQUENCE [LARGE SCALE GENOMIC DNA]</scope>
    <source>
        <strain evidence="2 3">CGMCC 1.05381</strain>
    </source>
</reference>
<evidence type="ECO:0000313" key="2">
    <source>
        <dbReference type="EMBL" id="SOE63956.1"/>
    </source>
</evidence>
<dbReference type="Proteomes" id="UP000219440">
    <property type="component" value="Unassembled WGS sequence"/>
</dbReference>
<evidence type="ECO:0000256" key="1">
    <source>
        <dbReference type="SAM" id="Phobius"/>
    </source>
</evidence>
<gene>
    <name evidence="2" type="ORF">SAMN06296378_1303</name>
</gene>
<feature type="transmembrane region" description="Helical" evidence="1">
    <location>
        <begin position="22"/>
        <end position="42"/>
    </location>
</feature>
<proteinExistence type="predicted"/>
<name>A0A2C8ZGZ1_9MICO</name>
<sequence length="80" mass="8657">MTAETDGTSSEPASKPTSRRRLVLAIGAGLIAMVVALGAVVVDMSASRAQLQSQLEENRRSINALTKQLYWAQQQLDEAR</sequence>
<dbReference type="RefSeq" id="WP_097060452.1">
    <property type="nucleotide sequence ID" value="NZ_BMLC01000001.1"/>
</dbReference>
<accession>A0A2C8ZGZ1</accession>
<dbReference type="EMBL" id="OCST01000003">
    <property type="protein sequence ID" value="SOE63956.1"/>
    <property type="molecule type" value="Genomic_DNA"/>
</dbReference>
<keyword evidence="1" id="KW-1133">Transmembrane helix</keyword>
<dbReference type="AlphaFoldDB" id="A0A2C8ZGZ1"/>
<keyword evidence="1" id="KW-0812">Transmembrane</keyword>